<evidence type="ECO:0000256" key="4">
    <source>
        <dbReference type="ARBA" id="ARBA00022679"/>
    </source>
</evidence>
<comment type="similarity">
    <text evidence="2">Belongs to the DNA polymerase type-B-like family.</text>
</comment>
<dbReference type="Pfam" id="PF22600">
    <property type="entry name" value="MTPAP-like_central"/>
    <property type="match status" value="1"/>
</dbReference>
<feature type="region of interest" description="Disordered" evidence="7">
    <location>
        <begin position="586"/>
        <end position="621"/>
    </location>
</feature>
<feature type="domain" description="PAP-associated" evidence="8">
    <location>
        <begin position="235"/>
        <end position="291"/>
    </location>
</feature>
<dbReference type="GO" id="GO:1990817">
    <property type="term" value="F:poly(A) RNA polymerase activity"/>
    <property type="evidence" value="ECO:0007669"/>
    <property type="project" value="UniProtKB-EC"/>
</dbReference>
<dbReference type="SUPFAM" id="SSF81301">
    <property type="entry name" value="Nucleotidyltransferase"/>
    <property type="match status" value="1"/>
</dbReference>
<sequence>MYLPTNILLYQPQWETDSGDAKCIVFNLFNNIVYNHRLSTMNNITRLHFEITEFCHYMAPTPKEDEMRRSVVEKVREVVATKWTNAKVEIYGSFSTGFHLPTSDIDLVIIGDWIKPPLHELEEELLAAHICSPDKVQVIDKASVPIVKFTHMQTGIKVDISFNIESGLKSIDLIKKFALTYPPLKKLVIVLKQYLLEKKLNEVFYGGISSYSLILMVISFLQLNTRIDARYPNCNLAILLIEFFEFYGCQFNYLKTAISIKGDGTYLSKDKAATDFPPSILCIEDPLTPGNDIGRGCYGVMNVKQAFEQAYITLNQISNPLSNILFTHKNILGKIINAMDNGVLEQRKQLHEMYMYSQNSLFTQNNSSDTISSSPSDSDCETQQDFITFTVMTPHQHQALQQSKENLHLPPRDKSLHQLRENTLLQNQQKDNHVNPVQLSQPSKENQMQLTPNQMQQKENILAPAPAPAKENHLVQQKENLQQQSQQTMQQLHLQHLGQGQNSKMYHTLPQHRYNTMDHRKYNGNKNNDMQYFDDFRIHHHNNNRVKYFPPSNIVDDMPLTHHHNHYTSMPFIHNNHQFHSMTFENTSRSNNRQNNKNNSNLGAMAGPTNYHKKAHSFHST</sequence>
<dbReference type="Gene3D" id="1.10.1410.10">
    <property type="match status" value="1"/>
</dbReference>
<feature type="region of interest" description="Disordered" evidence="7">
    <location>
        <begin position="425"/>
        <end position="446"/>
    </location>
</feature>
<feature type="compositionally biased region" description="Low complexity" evidence="7">
    <location>
        <begin position="586"/>
        <end position="601"/>
    </location>
</feature>
<dbReference type="AlphaFoldDB" id="A0A8D9ESZ0"/>
<dbReference type="GO" id="GO:0043634">
    <property type="term" value="P:polyadenylation-dependent ncRNA catabolic process"/>
    <property type="evidence" value="ECO:0007669"/>
    <property type="project" value="TreeGrafter"/>
</dbReference>
<dbReference type="EMBL" id="HBUF01564485">
    <property type="protein sequence ID" value="CAG6763861.1"/>
    <property type="molecule type" value="Transcribed_RNA"/>
</dbReference>
<keyword evidence="4" id="KW-0808">Transferase</keyword>
<dbReference type="PANTHER" id="PTHR23092:SF15">
    <property type="entry name" value="INACTIVE NON-CANONICAL POLY(A) RNA POLYMERASE PROTEIN TRF4-2-RELATED"/>
    <property type="match status" value="1"/>
</dbReference>
<proteinExistence type="inferred from homology"/>
<dbReference type="Pfam" id="PF03828">
    <property type="entry name" value="PAP_assoc"/>
    <property type="match status" value="1"/>
</dbReference>
<evidence type="ECO:0000259" key="8">
    <source>
        <dbReference type="Pfam" id="PF03828"/>
    </source>
</evidence>
<dbReference type="InterPro" id="IPR054708">
    <property type="entry name" value="MTPAP-like_central"/>
</dbReference>
<dbReference type="GO" id="GO:0005730">
    <property type="term" value="C:nucleolus"/>
    <property type="evidence" value="ECO:0007669"/>
    <property type="project" value="TreeGrafter"/>
</dbReference>
<dbReference type="GO" id="GO:0031123">
    <property type="term" value="P:RNA 3'-end processing"/>
    <property type="evidence" value="ECO:0007669"/>
    <property type="project" value="TreeGrafter"/>
</dbReference>
<dbReference type="CDD" id="cd05402">
    <property type="entry name" value="NT_PAP_TUTase"/>
    <property type="match status" value="1"/>
</dbReference>
<dbReference type="InterPro" id="IPR002058">
    <property type="entry name" value="PAP_assoc"/>
</dbReference>
<dbReference type="Gene3D" id="3.30.460.10">
    <property type="entry name" value="Beta Polymerase, domain 2"/>
    <property type="match status" value="1"/>
</dbReference>
<keyword evidence="5" id="KW-0479">Metal-binding</keyword>
<dbReference type="FunFam" id="3.30.460.10:FF:000006">
    <property type="entry name" value="non-canonical poly(A) RNA polymerase PAPD5"/>
    <property type="match status" value="1"/>
</dbReference>
<feature type="compositionally biased region" description="Basic residues" evidence="7">
    <location>
        <begin position="611"/>
        <end position="621"/>
    </location>
</feature>
<evidence type="ECO:0000256" key="7">
    <source>
        <dbReference type="SAM" id="MobiDB-lite"/>
    </source>
</evidence>
<organism evidence="10">
    <name type="scientific">Cacopsylla melanoneura</name>
    <dbReference type="NCBI Taxonomy" id="428564"/>
    <lineage>
        <taxon>Eukaryota</taxon>
        <taxon>Metazoa</taxon>
        <taxon>Ecdysozoa</taxon>
        <taxon>Arthropoda</taxon>
        <taxon>Hexapoda</taxon>
        <taxon>Insecta</taxon>
        <taxon>Pterygota</taxon>
        <taxon>Neoptera</taxon>
        <taxon>Paraneoptera</taxon>
        <taxon>Hemiptera</taxon>
        <taxon>Sternorrhyncha</taxon>
        <taxon>Psylloidea</taxon>
        <taxon>Psyllidae</taxon>
        <taxon>Psyllinae</taxon>
        <taxon>Cacopsylla</taxon>
    </lineage>
</organism>
<accession>A0A8D9ESZ0</accession>
<feature type="domain" description="Poly(A) RNA polymerase mitochondrial-like central palm" evidence="9">
    <location>
        <begin position="50"/>
        <end position="176"/>
    </location>
</feature>
<evidence type="ECO:0000256" key="6">
    <source>
        <dbReference type="ARBA" id="ARBA00022842"/>
    </source>
</evidence>
<evidence type="ECO:0000256" key="3">
    <source>
        <dbReference type="ARBA" id="ARBA00012388"/>
    </source>
</evidence>
<dbReference type="EMBL" id="HBUF01564484">
    <property type="protein sequence ID" value="CAG6763859.1"/>
    <property type="molecule type" value="Transcribed_RNA"/>
</dbReference>
<dbReference type="PANTHER" id="PTHR23092">
    <property type="entry name" value="POLY(A) RNA POLYMERASE"/>
    <property type="match status" value="1"/>
</dbReference>
<name>A0A8D9ESZ0_9HEMI</name>
<evidence type="ECO:0000313" key="10">
    <source>
        <dbReference type="EMBL" id="CAG6763859.1"/>
    </source>
</evidence>
<evidence type="ECO:0000256" key="2">
    <source>
        <dbReference type="ARBA" id="ARBA00008593"/>
    </source>
</evidence>
<dbReference type="GO" id="GO:0031499">
    <property type="term" value="C:TRAMP complex"/>
    <property type="evidence" value="ECO:0007669"/>
    <property type="project" value="TreeGrafter"/>
</dbReference>
<comment type="cofactor">
    <cofactor evidence="1">
        <name>Mn(2+)</name>
        <dbReference type="ChEBI" id="CHEBI:29035"/>
    </cofactor>
</comment>
<reference evidence="10" key="1">
    <citation type="submission" date="2021-05" db="EMBL/GenBank/DDBJ databases">
        <authorList>
            <person name="Alioto T."/>
            <person name="Alioto T."/>
            <person name="Gomez Garrido J."/>
        </authorList>
    </citation>
    <scope>NUCLEOTIDE SEQUENCE</scope>
</reference>
<dbReference type="GO" id="GO:0003729">
    <property type="term" value="F:mRNA binding"/>
    <property type="evidence" value="ECO:0007669"/>
    <property type="project" value="TreeGrafter"/>
</dbReference>
<evidence type="ECO:0000259" key="9">
    <source>
        <dbReference type="Pfam" id="PF22600"/>
    </source>
</evidence>
<keyword evidence="6" id="KW-0460">Magnesium</keyword>
<dbReference type="EC" id="2.7.7.19" evidence="3"/>
<dbReference type="FunFam" id="1.10.1410.10:FF:000003">
    <property type="entry name" value="non-canonical poly(A) RNA polymerase PAPD7"/>
    <property type="match status" value="1"/>
</dbReference>
<dbReference type="InterPro" id="IPR045862">
    <property type="entry name" value="Trf4-like"/>
</dbReference>
<dbReference type="SUPFAM" id="SSF81631">
    <property type="entry name" value="PAP/OAS1 substrate-binding domain"/>
    <property type="match status" value="1"/>
</dbReference>
<dbReference type="GO" id="GO:0046872">
    <property type="term" value="F:metal ion binding"/>
    <property type="evidence" value="ECO:0007669"/>
    <property type="project" value="UniProtKB-KW"/>
</dbReference>
<dbReference type="InterPro" id="IPR043519">
    <property type="entry name" value="NT_sf"/>
</dbReference>
<evidence type="ECO:0000256" key="1">
    <source>
        <dbReference type="ARBA" id="ARBA00001936"/>
    </source>
</evidence>
<protein>
    <recommendedName>
        <fullName evidence="3">polynucleotide adenylyltransferase</fullName>
        <ecNumber evidence="3">2.7.7.19</ecNumber>
    </recommendedName>
</protein>
<evidence type="ECO:0000256" key="5">
    <source>
        <dbReference type="ARBA" id="ARBA00022723"/>
    </source>
</evidence>